<dbReference type="GO" id="GO:0055085">
    <property type="term" value="P:transmembrane transport"/>
    <property type="evidence" value="ECO:0007669"/>
    <property type="project" value="InterPro"/>
</dbReference>
<keyword evidence="4" id="KW-1003">Cell membrane</keyword>
<evidence type="ECO:0000256" key="7">
    <source>
        <dbReference type="ARBA" id="ARBA00023136"/>
    </source>
</evidence>
<feature type="transmembrane region" description="Helical" evidence="8">
    <location>
        <begin position="250"/>
        <end position="270"/>
    </location>
</feature>
<keyword evidence="6 8" id="KW-1133">Transmembrane helix</keyword>
<sequence length="283" mass="30610">MLGRSPALAVPALAFLTVFFVAPLALLTVIGIFPMRGSTILFERPDLGPYLRYLTDPFYLWVTVRTLEMAAAVTLACLLSGFPFAYVFTRVGRLWQFVLLVLVVSPILTGTVVRSYGWLVILGRRGLLNDLLLRSGVIHAPLHLLFTMQGVIIALGQVMLPFMILPIVSVLGRQSPSLQDAAFGLGASRAQVVRHIVLPLSLPGVLAGSALVFVLSFASFTTPALVGGGNFIILPTLVYQQTQQSLDWGILSAISVVLLGTSLLVVWAYAVLTRVLGLPWADR</sequence>
<accession>A0A537J5R3</accession>
<evidence type="ECO:0000256" key="6">
    <source>
        <dbReference type="ARBA" id="ARBA00022989"/>
    </source>
</evidence>
<dbReference type="SUPFAM" id="SSF161098">
    <property type="entry name" value="MetI-like"/>
    <property type="match status" value="1"/>
</dbReference>
<comment type="subcellular location">
    <subcellularLocation>
        <location evidence="1 8">Cell membrane</location>
        <topology evidence="1 8">Multi-pass membrane protein</topology>
    </subcellularLocation>
</comment>
<dbReference type="AlphaFoldDB" id="A0A537J5R3"/>
<comment type="similarity">
    <text evidence="2">Belongs to the binding-protein-dependent transport system permease family. CysTW subfamily.</text>
</comment>
<protein>
    <submittedName>
        <fullName evidence="10">ABC transporter permease</fullName>
    </submittedName>
</protein>
<proteinExistence type="inferred from homology"/>
<feature type="domain" description="ABC transmembrane type-1" evidence="9">
    <location>
        <begin position="63"/>
        <end position="269"/>
    </location>
</feature>
<dbReference type="InterPro" id="IPR035906">
    <property type="entry name" value="MetI-like_sf"/>
</dbReference>
<feature type="transmembrane region" description="Helical" evidence="8">
    <location>
        <begin position="58"/>
        <end position="85"/>
    </location>
</feature>
<feature type="transmembrane region" description="Helical" evidence="8">
    <location>
        <begin position="97"/>
        <end position="122"/>
    </location>
</feature>
<dbReference type="Pfam" id="PF00528">
    <property type="entry name" value="BPD_transp_1"/>
    <property type="match status" value="1"/>
</dbReference>
<feature type="transmembrane region" description="Helical" evidence="8">
    <location>
        <begin position="12"/>
        <end position="33"/>
    </location>
</feature>
<keyword evidence="7 8" id="KW-0472">Membrane</keyword>
<dbReference type="Proteomes" id="UP000320048">
    <property type="component" value="Unassembled WGS sequence"/>
</dbReference>
<dbReference type="PANTHER" id="PTHR42929:SF5">
    <property type="entry name" value="ABC TRANSPORTER PERMEASE PROTEIN"/>
    <property type="match status" value="1"/>
</dbReference>
<evidence type="ECO:0000313" key="11">
    <source>
        <dbReference type="Proteomes" id="UP000320048"/>
    </source>
</evidence>
<dbReference type="CDD" id="cd06261">
    <property type="entry name" value="TM_PBP2"/>
    <property type="match status" value="1"/>
</dbReference>
<evidence type="ECO:0000313" key="10">
    <source>
        <dbReference type="EMBL" id="TMI78904.1"/>
    </source>
</evidence>
<keyword evidence="3 8" id="KW-0813">Transport</keyword>
<evidence type="ECO:0000256" key="1">
    <source>
        <dbReference type="ARBA" id="ARBA00004651"/>
    </source>
</evidence>
<gene>
    <name evidence="10" type="ORF">E6H04_11565</name>
</gene>
<dbReference type="Gene3D" id="1.10.3720.10">
    <property type="entry name" value="MetI-like"/>
    <property type="match status" value="1"/>
</dbReference>
<evidence type="ECO:0000256" key="2">
    <source>
        <dbReference type="ARBA" id="ARBA00007069"/>
    </source>
</evidence>
<name>A0A537J5R3_9BACT</name>
<dbReference type="PROSITE" id="PS50928">
    <property type="entry name" value="ABC_TM1"/>
    <property type="match status" value="1"/>
</dbReference>
<evidence type="ECO:0000256" key="4">
    <source>
        <dbReference type="ARBA" id="ARBA00022475"/>
    </source>
</evidence>
<comment type="caution">
    <text evidence="10">The sequence shown here is derived from an EMBL/GenBank/DDBJ whole genome shotgun (WGS) entry which is preliminary data.</text>
</comment>
<keyword evidence="5 8" id="KW-0812">Transmembrane</keyword>
<evidence type="ECO:0000259" key="9">
    <source>
        <dbReference type="PROSITE" id="PS50928"/>
    </source>
</evidence>
<dbReference type="InterPro" id="IPR000515">
    <property type="entry name" value="MetI-like"/>
</dbReference>
<evidence type="ECO:0000256" key="5">
    <source>
        <dbReference type="ARBA" id="ARBA00022692"/>
    </source>
</evidence>
<feature type="transmembrane region" description="Helical" evidence="8">
    <location>
        <begin position="192"/>
        <end position="214"/>
    </location>
</feature>
<evidence type="ECO:0000256" key="3">
    <source>
        <dbReference type="ARBA" id="ARBA00022448"/>
    </source>
</evidence>
<dbReference type="GO" id="GO:0005886">
    <property type="term" value="C:plasma membrane"/>
    <property type="evidence" value="ECO:0007669"/>
    <property type="project" value="UniProtKB-SubCell"/>
</dbReference>
<reference evidence="10 11" key="1">
    <citation type="journal article" date="2019" name="Nat. Microbiol.">
        <title>Mediterranean grassland soil C-N compound turnover is dependent on rainfall and depth, and is mediated by genomically divergent microorganisms.</title>
        <authorList>
            <person name="Diamond S."/>
            <person name="Andeer P.F."/>
            <person name="Li Z."/>
            <person name="Crits-Christoph A."/>
            <person name="Burstein D."/>
            <person name="Anantharaman K."/>
            <person name="Lane K.R."/>
            <person name="Thomas B.C."/>
            <person name="Pan C."/>
            <person name="Northen T.R."/>
            <person name="Banfield J.F."/>
        </authorList>
    </citation>
    <scope>NUCLEOTIDE SEQUENCE [LARGE SCALE GENOMIC DNA]</scope>
    <source>
        <strain evidence="10">NP_7</strain>
    </source>
</reference>
<feature type="transmembrane region" description="Helical" evidence="8">
    <location>
        <begin position="142"/>
        <end position="171"/>
    </location>
</feature>
<feature type="transmembrane region" description="Helical" evidence="8">
    <location>
        <begin position="220"/>
        <end position="238"/>
    </location>
</feature>
<organism evidence="10 11">
    <name type="scientific">Candidatus Segetimicrobium genomatis</name>
    <dbReference type="NCBI Taxonomy" id="2569760"/>
    <lineage>
        <taxon>Bacteria</taxon>
        <taxon>Bacillati</taxon>
        <taxon>Candidatus Sysuimicrobiota</taxon>
        <taxon>Candidatus Sysuimicrobiia</taxon>
        <taxon>Candidatus Sysuimicrobiales</taxon>
        <taxon>Candidatus Segetimicrobiaceae</taxon>
        <taxon>Candidatus Segetimicrobium</taxon>
    </lineage>
</organism>
<dbReference type="EMBL" id="VBAO01000333">
    <property type="protein sequence ID" value="TMI78904.1"/>
    <property type="molecule type" value="Genomic_DNA"/>
</dbReference>
<evidence type="ECO:0000256" key="8">
    <source>
        <dbReference type="RuleBase" id="RU363032"/>
    </source>
</evidence>
<dbReference type="PANTHER" id="PTHR42929">
    <property type="entry name" value="INNER MEMBRANE ABC TRANSPORTER PERMEASE PROTEIN YDCU-RELATED-RELATED"/>
    <property type="match status" value="1"/>
</dbReference>